<evidence type="ECO:0000256" key="4">
    <source>
        <dbReference type="ARBA" id="ARBA00022679"/>
    </source>
</evidence>
<evidence type="ECO:0000256" key="3">
    <source>
        <dbReference type="ARBA" id="ARBA00022603"/>
    </source>
</evidence>
<reference evidence="9 10" key="1">
    <citation type="journal article" date="2016" name="Mol. Biol. Evol.">
        <title>Comparative Genomics of Early-Diverging Mushroom-Forming Fungi Provides Insights into the Origins of Lignocellulose Decay Capabilities.</title>
        <authorList>
            <person name="Nagy L.G."/>
            <person name="Riley R."/>
            <person name="Tritt A."/>
            <person name="Adam C."/>
            <person name="Daum C."/>
            <person name="Floudas D."/>
            <person name="Sun H."/>
            <person name="Yadav J.S."/>
            <person name="Pangilinan J."/>
            <person name="Larsson K.H."/>
            <person name="Matsuura K."/>
            <person name="Barry K."/>
            <person name="Labutti K."/>
            <person name="Kuo R."/>
            <person name="Ohm R.A."/>
            <person name="Bhattacharya S.S."/>
            <person name="Shirouzu T."/>
            <person name="Yoshinaga Y."/>
            <person name="Martin F.M."/>
            <person name="Grigoriev I.V."/>
            <person name="Hibbett D.S."/>
        </authorList>
    </citation>
    <scope>NUCLEOTIDE SEQUENCE [LARGE SCALE GENOMIC DNA]</scope>
    <source>
        <strain evidence="9 10">HHB12733</strain>
    </source>
</reference>
<comment type="catalytic activity">
    <reaction evidence="6 7">
        <text>L-arginyl-[protein] + 2 S-adenosyl-L-methionine = N(omega),N(omega)'-dimethyl-L-arginyl-[protein] + 2 S-adenosyl-L-homocysteine + 2 H(+)</text>
        <dbReference type="Rhea" id="RHEA:48108"/>
        <dbReference type="Rhea" id="RHEA-COMP:10532"/>
        <dbReference type="Rhea" id="RHEA-COMP:11992"/>
        <dbReference type="ChEBI" id="CHEBI:15378"/>
        <dbReference type="ChEBI" id="CHEBI:29965"/>
        <dbReference type="ChEBI" id="CHEBI:57856"/>
        <dbReference type="ChEBI" id="CHEBI:59789"/>
        <dbReference type="ChEBI" id="CHEBI:88221"/>
        <dbReference type="EC" id="2.1.1.320"/>
    </reaction>
</comment>
<dbReference type="AlphaFoldDB" id="A0A165DTH7"/>
<name>A0A165DTH7_9BASI</name>
<keyword evidence="10" id="KW-1185">Reference proteome</keyword>
<evidence type="ECO:0000256" key="5">
    <source>
        <dbReference type="ARBA" id="ARBA00023128"/>
    </source>
</evidence>
<comment type="similarity">
    <text evidence="2 7">Belongs to the NDUFAF7 family.</text>
</comment>
<organism evidence="9 10">
    <name type="scientific">Calocera cornea HHB12733</name>
    <dbReference type="NCBI Taxonomy" id="1353952"/>
    <lineage>
        <taxon>Eukaryota</taxon>
        <taxon>Fungi</taxon>
        <taxon>Dikarya</taxon>
        <taxon>Basidiomycota</taxon>
        <taxon>Agaricomycotina</taxon>
        <taxon>Dacrymycetes</taxon>
        <taxon>Dacrymycetales</taxon>
        <taxon>Dacrymycetaceae</taxon>
        <taxon>Calocera</taxon>
    </lineage>
</organism>
<comment type="subcellular location">
    <subcellularLocation>
        <location evidence="1 7">Mitochondrion</location>
    </subcellularLocation>
</comment>
<evidence type="ECO:0000313" key="10">
    <source>
        <dbReference type="Proteomes" id="UP000076842"/>
    </source>
</evidence>
<dbReference type="GO" id="GO:0032259">
    <property type="term" value="P:methylation"/>
    <property type="evidence" value="ECO:0007669"/>
    <property type="project" value="UniProtKB-KW"/>
</dbReference>
<dbReference type="OrthoDB" id="438553at2759"/>
<evidence type="ECO:0000256" key="1">
    <source>
        <dbReference type="ARBA" id="ARBA00004173"/>
    </source>
</evidence>
<comment type="function">
    <text evidence="7">Arginine methyltransferase involved in the assembly or stability of mitochondrial NADH:ubiquinone oxidoreductase complex (complex I).</text>
</comment>
<evidence type="ECO:0000256" key="6">
    <source>
        <dbReference type="ARBA" id="ARBA00048612"/>
    </source>
</evidence>
<dbReference type="PANTHER" id="PTHR12049:SF7">
    <property type="entry name" value="PROTEIN ARGININE METHYLTRANSFERASE NDUFAF7, MITOCHONDRIAL"/>
    <property type="match status" value="1"/>
</dbReference>
<dbReference type="InParanoid" id="A0A165DTH7"/>
<sequence>MQFCLGHPTEGYYMKRDVFGQKGDFITSPEISQTFGELIAVWFISQWERAGRPAHVRLVELGPGRGTLAADMLRTFWSFGDISLSLETLHMVENSEFMRRLQRDALRESLGTHDMQLKWHNDLEEIDTDPSIYTMVVAHEFFDAMPVDMLEKGENGWREIMVDLNRLEDQVEKKENVLVPPSSDAFGFRFAKSEPNSFRAKIVAGSSKRYFDMPEGSRIEVSAQASDVAATLARLIHGGGGGAGLIVDYGDDRVFSDSLRAFKKHKHVDLFETPGECDITANVDFAAMREAVDGEAHAHGPITQRDFLMSMGLVHRLDALLKAAETNEQKASLATAAQRLVDSTGMGSEYKFMAITNTADVPYPFEKPQEASGKSKEDGEKLSE</sequence>
<protein>
    <recommendedName>
        <fullName evidence="7">Protein arginine methyltransferase NDUFAF7</fullName>
        <ecNumber evidence="7">2.1.1.320</ecNumber>
    </recommendedName>
</protein>
<keyword evidence="4 7" id="KW-0808">Transferase</keyword>
<gene>
    <name evidence="9" type="ORF">CALCODRAFT_525109</name>
</gene>
<evidence type="ECO:0000256" key="7">
    <source>
        <dbReference type="RuleBase" id="RU364114"/>
    </source>
</evidence>
<proteinExistence type="inferred from homology"/>
<keyword evidence="5 7" id="KW-0496">Mitochondrion</keyword>
<dbReference type="Gene3D" id="3.40.50.12710">
    <property type="match status" value="1"/>
</dbReference>
<evidence type="ECO:0000256" key="2">
    <source>
        <dbReference type="ARBA" id="ARBA00005891"/>
    </source>
</evidence>
<feature type="compositionally biased region" description="Basic and acidic residues" evidence="8">
    <location>
        <begin position="367"/>
        <end position="384"/>
    </location>
</feature>
<dbReference type="PANTHER" id="PTHR12049">
    <property type="entry name" value="PROTEIN ARGININE METHYLTRANSFERASE NDUFAF7, MITOCHONDRIAL"/>
    <property type="match status" value="1"/>
</dbReference>
<dbReference type="Proteomes" id="UP000076842">
    <property type="component" value="Unassembled WGS sequence"/>
</dbReference>
<dbReference type="EMBL" id="KV424035">
    <property type="protein sequence ID" value="KZT53517.1"/>
    <property type="molecule type" value="Genomic_DNA"/>
</dbReference>
<dbReference type="GO" id="GO:0032981">
    <property type="term" value="P:mitochondrial respiratory chain complex I assembly"/>
    <property type="evidence" value="ECO:0007669"/>
    <property type="project" value="TreeGrafter"/>
</dbReference>
<dbReference type="InterPro" id="IPR038375">
    <property type="entry name" value="NDUFAF7_sf"/>
</dbReference>
<dbReference type="EC" id="2.1.1.320" evidence="7"/>
<accession>A0A165DTH7</accession>
<dbReference type="InterPro" id="IPR003788">
    <property type="entry name" value="NDUFAF7"/>
</dbReference>
<evidence type="ECO:0000313" key="9">
    <source>
        <dbReference type="EMBL" id="KZT53517.1"/>
    </source>
</evidence>
<dbReference type="SUPFAM" id="SSF53335">
    <property type="entry name" value="S-adenosyl-L-methionine-dependent methyltransferases"/>
    <property type="match status" value="1"/>
</dbReference>
<dbReference type="STRING" id="1353952.A0A165DTH7"/>
<dbReference type="GO" id="GO:0005739">
    <property type="term" value="C:mitochondrion"/>
    <property type="evidence" value="ECO:0007669"/>
    <property type="project" value="UniProtKB-SubCell"/>
</dbReference>
<feature type="region of interest" description="Disordered" evidence="8">
    <location>
        <begin position="363"/>
        <end position="384"/>
    </location>
</feature>
<dbReference type="GO" id="GO:0035243">
    <property type="term" value="F:protein-arginine omega-N symmetric methyltransferase activity"/>
    <property type="evidence" value="ECO:0007669"/>
    <property type="project" value="UniProtKB-EC"/>
</dbReference>
<dbReference type="Pfam" id="PF02636">
    <property type="entry name" value="Methyltransf_28"/>
    <property type="match status" value="1"/>
</dbReference>
<evidence type="ECO:0000256" key="8">
    <source>
        <dbReference type="SAM" id="MobiDB-lite"/>
    </source>
</evidence>
<keyword evidence="3 7" id="KW-0489">Methyltransferase</keyword>
<dbReference type="InterPro" id="IPR029063">
    <property type="entry name" value="SAM-dependent_MTases_sf"/>
</dbReference>